<protein>
    <submittedName>
        <fullName evidence="2">PD-(D/E)XK nuclease superfamily protein</fullName>
    </submittedName>
</protein>
<evidence type="ECO:0000259" key="1">
    <source>
        <dbReference type="Pfam" id="PF12705"/>
    </source>
</evidence>
<dbReference type="RefSeq" id="YP_010806133.1">
    <property type="nucleotide sequence ID" value="NC_077214.1"/>
</dbReference>
<dbReference type="Gene3D" id="3.90.320.10">
    <property type="match status" value="1"/>
</dbReference>
<feature type="domain" description="PD-(D/E)XK endonuclease-like" evidence="1">
    <location>
        <begin position="25"/>
        <end position="280"/>
    </location>
</feature>
<name>A0A976UAY7_9CAUD</name>
<organism evidence="2 3">
    <name type="scientific">Poseidoniales virus YSH_150918</name>
    <dbReference type="NCBI Taxonomy" id="3071324"/>
    <lineage>
        <taxon>Viruses</taxon>
        <taxon>Duplodnaviria</taxon>
        <taxon>Heunggongvirae</taxon>
        <taxon>Uroviricota</taxon>
        <taxon>Caudoviricetes</taxon>
        <taxon>Magrovirales</taxon>
        <taxon>Aoguangviridae</taxon>
        <taxon>Aobingvirus</taxon>
        <taxon>Aobingvirus yangshanense</taxon>
    </lineage>
</organism>
<dbReference type="GeneID" id="80545094"/>
<proteinExistence type="predicted"/>
<dbReference type="InterPro" id="IPR038726">
    <property type="entry name" value="PDDEXK_AddAB-type"/>
</dbReference>
<dbReference type="KEGG" id="vg:80545094"/>
<dbReference type="EMBL" id="ON649702">
    <property type="protein sequence ID" value="UVF62539.1"/>
    <property type="molecule type" value="Genomic_DNA"/>
</dbReference>
<evidence type="ECO:0000313" key="3">
    <source>
        <dbReference type="Proteomes" id="UP001157002"/>
    </source>
</evidence>
<evidence type="ECO:0000313" key="2">
    <source>
        <dbReference type="EMBL" id="UVF62539.1"/>
    </source>
</evidence>
<keyword evidence="3" id="KW-1185">Reference proteome</keyword>
<reference evidence="2 3" key="1">
    <citation type="submission" date="2022-05" db="EMBL/GenBank/DDBJ databases">
        <title>Diverse viruses of marine archaea discovered using metagenomics.</title>
        <authorList>
            <person name="Zhou Y."/>
        </authorList>
    </citation>
    <scope>NUCLEOTIDE SEQUENCE [LARGE SCALE GENOMIC DNA]</scope>
    <source>
        <strain evidence="2">YSH_150918</strain>
    </source>
</reference>
<accession>A0A976UAY7</accession>
<dbReference type="Pfam" id="PF12705">
    <property type="entry name" value="PDDEXK_1"/>
    <property type="match status" value="1"/>
</dbReference>
<sequence length="288" mass="33850">MNEYTYDWKFENYGKEGEPILKITKSSLGSFDWCPTKYDFSYRQRLPQDQTEAMKKGTICHTVRENFFDDFDIKKAENMSNEEVYEYCVGLMPINDYMDINLTMASFESQRFIEAREEGKINEFLPISNEGLFDAEIIIPQNINPKFPLLRDYTIHIQGIIDRIFAEDGGLIPFEFKTGAWKDYKASSMRKEMAFYQLLIENSSDEVLLKNGIDPEQKVTHWGWYYPVSNYVYVEPIKKRTMTSVMNNIAKLIHAYENEHFPPKFFFKTCSHCSFFGICEGAEEDSWS</sequence>
<dbReference type="Proteomes" id="UP001157002">
    <property type="component" value="Segment"/>
</dbReference>
<dbReference type="InterPro" id="IPR011604">
    <property type="entry name" value="PDDEXK-like_dom_sf"/>
</dbReference>